<keyword evidence="4" id="KW-0238">DNA-binding</keyword>
<keyword evidence="6" id="KW-0539">Nucleus</keyword>
<keyword evidence="5" id="KW-0804">Transcription</keyword>
<sequence length="220" mass="25421">MRRSLKQDLIADDYERHTQLNECHRIWFETEGQTEEIAQWPEDDRVALSNLKATLYATKTYIGCAASVLQTPYDAYIDTFKALVHHAEIVLNAMNLNNTHAAKFTFEMSIIPPLYHTATRCRCPITRRKAVALLARGPPREGLWDAEQHVLVSNRVIEMEESELDPETRWPVERTRLWSSVIDANMDANGGFWAYFLPSEWVGVVDATGKQRLRQERFNL</sequence>
<dbReference type="PANTHER" id="PTHR36206:SF4">
    <property type="entry name" value="HYPOTHETICAL CONSERVED PROTEIN (EUROFUNG)-RELATED"/>
    <property type="match status" value="1"/>
</dbReference>
<dbReference type="EMBL" id="JAKIXB020000036">
    <property type="protein sequence ID" value="KAL1594254.1"/>
    <property type="molecule type" value="Genomic_DNA"/>
</dbReference>
<protein>
    <submittedName>
        <fullName evidence="7">Uncharacterized protein</fullName>
    </submittedName>
</protein>
<evidence type="ECO:0000256" key="6">
    <source>
        <dbReference type="ARBA" id="ARBA00023242"/>
    </source>
</evidence>
<evidence type="ECO:0000313" key="8">
    <source>
        <dbReference type="Proteomes" id="UP001521222"/>
    </source>
</evidence>
<evidence type="ECO:0000256" key="1">
    <source>
        <dbReference type="ARBA" id="ARBA00022723"/>
    </source>
</evidence>
<organism evidence="7 8">
    <name type="scientific">Nothophoma quercina</name>
    <dbReference type="NCBI Taxonomy" id="749835"/>
    <lineage>
        <taxon>Eukaryota</taxon>
        <taxon>Fungi</taxon>
        <taxon>Dikarya</taxon>
        <taxon>Ascomycota</taxon>
        <taxon>Pezizomycotina</taxon>
        <taxon>Dothideomycetes</taxon>
        <taxon>Pleosporomycetidae</taxon>
        <taxon>Pleosporales</taxon>
        <taxon>Pleosporineae</taxon>
        <taxon>Didymellaceae</taxon>
        <taxon>Nothophoma</taxon>
    </lineage>
</organism>
<evidence type="ECO:0000256" key="3">
    <source>
        <dbReference type="ARBA" id="ARBA00023015"/>
    </source>
</evidence>
<keyword evidence="8" id="KW-1185">Reference proteome</keyword>
<evidence type="ECO:0000313" key="7">
    <source>
        <dbReference type="EMBL" id="KAL1594254.1"/>
    </source>
</evidence>
<dbReference type="InterPro" id="IPR052360">
    <property type="entry name" value="Transcr_Regulatory_Proteins"/>
</dbReference>
<accession>A0ABR3QQU1</accession>
<dbReference type="PANTHER" id="PTHR36206">
    <property type="entry name" value="ASPERCRYPTIN BIOSYNTHESIS CLUSTER-SPECIFIC TRANSCRIPTION REGULATOR ATNN-RELATED"/>
    <property type="match status" value="1"/>
</dbReference>
<evidence type="ECO:0000256" key="4">
    <source>
        <dbReference type="ARBA" id="ARBA00023125"/>
    </source>
</evidence>
<keyword evidence="1" id="KW-0479">Metal-binding</keyword>
<comment type="caution">
    <text evidence="7">The sequence shown here is derived from an EMBL/GenBank/DDBJ whole genome shotgun (WGS) entry which is preliminary data.</text>
</comment>
<keyword evidence="2" id="KW-0862">Zinc</keyword>
<reference evidence="7 8" key="1">
    <citation type="submission" date="2024-02" db="EMBL/GenBank/DDBJ databases">
        <title>De novo assembly and annotation of 12 fungi associated with fruit tree decline syndrome in Ontario, Canada.</title>
        <authorList>
            <person name="Sulman M."/>
            <person name="Ellouze W."/>
            <person name="Ilyukhin E."/>
        </authorList>
    </citation>
    <scope>NUCLEOTIDE SEQUENCE [LARGE SCALE GENOMIC DNA]</scope>
    <source>
        <strain evidence="7 8">M97-236</strain>
    </source>
</reference>
<evidence type="ECO:0000256" key="2">
    <source>
        <dbReference type="ARBA" id="ARBA00022833"/>
    </source>
</evidence>
<gene>
    <name evidence="7" type="ORF">SLS59_008878</name>
</gene>
<proteinExistence type="predicted"/>
<name>A0ABR3QQU1_9PLEO</name>
<evidence type="ECO:0000256" key="5">
    <source>
        <dbReference type="ARBA" id="ARBA00023163"/>
    </source>
</evidence>
<keyword evidence="3" id="KW-0805">Transcription regulation</keyword>
<dbReference type="Proteomes" id="UP001521222">
    <property type="component" value="Unassembled WGS sequence"/>
</dbReference>